<accession>A0A1F2WIN8</accession>
<evidence type="ECO:0000313" key="2">
    <source>
        <dbReference type="EMBL" id="OFW56716.1"/>
    </source>
</evidence>
<dbReference type="Pfam" id="PF19656">
    <property type="entry name" value="DUF6159"/>
    <property type="match status" value="1"/>
</dbReference>
<organism evidence="2 3">
    <name type="scientific">Candidatus Solincola sediminis</name>
    <dbReference type="NCBI Taxonomy" id="1797199"/>
    <lineage>
        <taxon>Bacteria</taxon>
        <taxon>Bacillati</taxon>
        <taxon>Actinomycetota</taxon>
        <taxon>Candidatus Geothermincolia</taxon>
        <taxon>Candidatus Geothermincolales</taxon>
        <taxon>Candidatus Geothermincolaceae</taxon>
        <taxon>Candidatus Solincola</taxon>
    </lineage>
</organism>
<dbReference type="STRING" id="1797197.A2Y75_08015"/>
<evidence type="ECO:0000313" key="3">
    <source>
        <dbReference type="Proteomes" id="UP000177876"/>
    </source>
</evidence>
<gene>
    <name evidence="2" type="ORF">A2Y75_08015</name>
</gene>
<feature type="transmembrane region" description="Helical" evidence="1">
    <location>
        <begin position="66"/>
        <end position="99"/>
    </location>
</feature>
<dbReference type="Proteomes" id="UP000177876">
    <property type="component" value="Unassembled WGS sequence"/>
</dbReference>
<keyword evidence="1" id="KW-1133">Transmembrane helix</keyword>
<feature type="transmembrane region" description="Helical" evidence="1">
    <location>
        <begin position="222"/>
        <end position="246"/>
    </location>
</feature>
<keyword evidence="1" id="KW-0812">Transmembrane</keyword>
<sequence length="287" mass="30977">MVICVAGTFSRSMQIFKESLGVLKQDKELVLFPLISGAVMLVLTASFFVPVILLSGIKDGKFQGNPLYYVLFFLFYLVGYFVVIFFNTGLIACVQIRLSGGDPKFSDGMRYATGNIGKIAGWALISATVGMILQMIRERAGILGRIAAGVLGLAWNLITFFVIPVMIFESAGVIEAIKKSSSLFKRTWGENVVLRFSLGLIMFLAGLLGIVPIVLAAMTKSLVVIVIVGAVVVLYWFALGIMSAALNGIFATALYNYATTGTVPAAFSPNVISGAFEQKTKKGFFSR</sequence>
<dbReference type="EMBL" id="MELK01000041">
    <property type="protein sequence ID" value="OFW56716.1"/>
    <property type="molecule type" value="Genomic_DNA"/>
</dbReference>
<feature type="transmembrane region" description="Helical" evidence="1">
    <location>
        <begin position="119"/>
        <end position="136"/>
    </location>
</feature>
<comment type="caution">
    <text evidence="2">The sequence shown here is derived from an EMBL/GenBank/DDBJ whole genome shotgun (WGS) entry which is preliminary data.</text>
</comment>
<protein>
    <recommendedName>
        <fullName evidence="4">Glycerophosphoryl diester phosphodiesterase membrane domain-containing protein</fullName>
    </recommendedName>
</protein>
<evidence type="ECO:0008006" key="4">
    <source>
        <dbReference type="Google" id="ProtNLM"/>
    </source>
</evidence>
<name>A0A1F2WIN8_9ACTN</name>
<dbReference type="InterPro" id="IPR046157">
    <property type="entry name" value="DUF6159"/>
</dbReference>
<feature type="transmembrane region" description="Helical" evidence="1">
    <location>
        <begin position="30"/>
        <end position="54"/>
    </location>
</feature>
<proteinExistence type="predicted"/>
<feature type="transmembrane region" description="Helical" evidence="1">
    <location>
        <begin position="148"/>
        <end position="174"/>
    </location>
</feature>
<dbReference type="AlphaFoldDB" id="A0A1F2WIN8"/>
<reference evidence="2 3" key="1">
    <citation type="journal article" date="2016" name="Nat. Commun.">
        <title>Thousands of microbial genomes shed light on interconnected biogeochemical processes in an aquifer system.</title>
        <authorList>
            <person name="Anantharaman K."/>
            <person name="Brown C.T."/>
            <person name="Hug L.A."/>
            <person name="Sharon I."/>
            <person name="Castelle C.J."/>
            <person name="Probst A.J."/>
            <person name="Thomas B.C."/>
            <person name="Singh A."/>
            <person name="Wilkins M.J."/>
            <person name="Karaoz U."/>
            <person name="Brodie E.L."/>
            <person name="Williams K.H."/>
            <person name="Hubbard S.S."/>
            <person name="Banfield J.F."/>
        </authorList>
    </citation>
    <scope>NUCLEOTIDE SEQUENCE [LARGE SCALE GENOMIC DNA]</scope>
</reference>
<feature type="transmembrane region" description="Helical" evidence="1">
    <location>
        <begin position="194"/>
        <end position="215"/>
    </location>
</feature>
<keyword evidence="1" id="KW-0472">Membrane</keyword>
<evidence type="ECO:0000256" key="1">
    <source>
        <dbReference type="SAM" id="Phobius"/>
    </source>
</evidence>